<feature type="transmembrane region" description="Helical" evidence="2">
    <location>
        <begin position="157"/>
        <end position="180"/>
    </location>
</feature>
<dbReference type="AlphaFoldDB" id="A0AA88QGU6"/>
<evidence type="ECO:0008006" key="5">
    <source>
        <dbReference type="Google" id="ProtNLM"/>
    </source>
</evidence>
<name>A0AA88QGU6_9TELE</name>
<feature type="transmembrane region" description="Helical" evidence="2">
    <location>
        <begin position="83"/>
        <end position="102"/>
    </location>
</feature>
<evidence type="ECO:0000313" key="4">
    <source>
        <dbReference type="Proteomes" id="UP001187343"/>
    </source>
</evidence>
<dbReference type="Pfam" id="PF15125">
    <property type="entry name" value="TMEM238"/>
    <property type="match status" value="1"/>
</dbReference>
<reference evidence="3" key="1">
    <citation type="submission" date="2023-08" db="EMBL/GenBank/DDBJ databases">
        <title>Chromosome-level Genome Assembly of mud carp (Cirrhinus molitorella).</title>
        <authorList>
            <person name="Liu H."/>
        </authorList>
    </citation>
    <scope>NUCLEOTIDE SEQUENCE</scope>
    <source>
        <strain evidence="3">Prfri</strain>
        <tissue evidence="3">Muscle</tissue>
    </source>
</reference>
<organism evidence="3 4">
    <name type="scientific">Cirrhinus molitorella</name>
    <name type="common">mud carp</name>
    <dbReference type="NCBI Taxonomy" id="172907"/>
    <lineage>
        <taxon>Eukaryota</taxon>
        <taxon>Metazoa</taxon>
        <taxon>Chordata</taxon>
        <taxon>Craniata</taxon>
        <taxon>Vertebrata</taxon>
        <taxon>Euteleostomi</taxon>
        <taxon>Actinopterygii</taxon>
        <taxon>Neopterygii</taxon>
        <taxon>Teleostei</taxon>
        <taxon>Ostariophysi</taxon>
        <taxon>Cypriniformes</taxon>
        <taxon>Cyprinidae</taxon>
        <taxon>Labeoninae</taxon>
        <taxon>Labeonini</taxon>
        <taxon>Cirrhinus</taxon>
    </lineage>
</organism>
<evidence type="ECO:0000313" key="3">
    <source>
        <dbReference type="EMBL" id="KAK2916878.1"/>
    </source>
</evidence>
<dbReference type="InterPro" id="IPR029365">
    <property type="entry name" value="TMEM238"/>
</dbReference>
<dbReference type="PANTHER" id="PTHR28613:SF7">
    <property type="entry name" value="TRANSMEMBRANE PROTEIN 238"/>
    <property type="match status" value="1"/>
</dbReference>
<evidence type="ECO:0000256" key="1">
    <source>
        <dbReference type="SAM" id="MobiDB-lite"/>
    </source>
</evidence>
<feature type="region of interest" description="Disordered" evidence="1">
    <location>
        <begin position="312"/>
        <end position="381"/>
    </location>
</feature>
<dbReference type="Proteomes" id="UP001187343">
    <property type="component" value="Unassembled WGS sequence"/>
</dbReference>
<dbReference type="EMBL" id="JAUYZG010000001">
    <property type="protein sequence ID" value="KAK2916878.1"/>
    <property type="molecule type" value="Genomic_DNA"/>
</dbReference>
<dbReference type="PANTHER" id="PTHR28613">
    <property type="entry name" value="SI:CH211-232M10.4-RELATED"/>
    <property type="match status" value="1"/>
</dbReference>
<evidence type="ECO:0000256" key="2">
    <source>
        <dbReference type="SAM" id="Phobius"/>
    </source>
</evidence>
<keyword evidence="2" id="KW-0812">Transmembrane</keyword>
<proteinExistence type="predicted"/>
<comment type="caution">
    <text evidence="3">The sequence shown here is derived from an EMBL/GenBank/DDBJ whole genome shotgun (WGS) entry which is preliminary data.</text>
</comment>
<feature type="compositionally biased region" description="Basic and acidic residues" evidence="1">
    <location>
        <begin position="350"/>
        <end position="372"/>
    </location>
</feature>
<keyword evidence="4" id="KW-1185">Reference proteome</keyword>
<keyword evidence="2" id="KW-1133">Transmembrane helix</keyword>
<keyword evidence="2" id="KW-0472">Membrane</keyword>
<protein>
    <recommendedName>
        <fullName evidence="5">Transmembrane protein 238</fullName>
    </recommendedName>
</protein>
<accession>A0AA88QGU6</accession>
<feature type="transmembrane region" description="Helical" evidence="2">
    <location>
        <begin position="50"/>
        <end position="76"/>
    </location>
</feature>
<sequence>MQSVPEHLHLKDSPHSYSREQLTPCSDTVFSLSHNDTFWTLQPSPGKCEYYWQAILLMTSGGSVLLCGMVLSGLYFAGFSMMATNILGPALLSVGLMVLVSHRQQPCSHRDVTRAFPPCAPGASHLSSTVLPLSTGSSSILIHLLKMMALRCIGSCLPLFVMAIIFDIIGVILLFVGIFGDVRMHGVFYGDFLIHTGALLLFASLALWLMWYVGNIRVKEESLDRRSSAAHSVKQLARKLTERLSKTHLKDNSGEKTGSKASTVRNVTWGKSSYFPGNKDLESDMIKCDELSKAKPDDDQFICYQNQAYEDDESCKPIQEETDNQTRSENGSESDEKKADDQFTCYQNEGYEKSESDVAKDDEKPQEEKPDDQPESVDVLL</sequence>
<gene>
    <name evidence="3" type="ORF">Q8A67_001252</name>
</gene>
<feature type="transmembrane region" description="Helical" evidence="2">
    <location>
        <begin position="192"/>
        <end position="213"/>
    </location>
</feature>